<dbReference type="Proteomes" id="UP000094271">
    <property type="component" value="Unassembled WGS sequence"/>
</dbReference>
<evidence type="ECO:0000256" key="3">
    <source>
        <dbReference type="ARBA" id="ARBA00023295"/>
    </source>
</evidence>
<evidence type="ECO:0000313" key="6">
    <source>
        <dbReference type="Proteomes" id="UP000094271"/>
    </source>
</evidence>
<protein>
    <recommendedName>
        <fullName evidence="4">Glycosyl hydrolase family 13 catalytic domain-containing protein</fullName>
    </recommendedName>
</protein>
<dbReference type="CDD" id="cd11338">
    <property type="entry name" value="AmyAc_CMD"/>
    <property type="match status" value="1"/>
</dbReference>
<comment type="caution">
    <text evidence="5">The sequence shown here is derived from an EMBL/GenBank/DDBJ whole genome shotgun (WGS) entry which is preliminary data.</text>
</comment>
<sequence>MRVAASDLYHDYWQVVLDSPYKRLYYYFHLNDGTERILYYGDVFTDHLVDDRSQYFKLPFNHRADIAVVPDWVNDAVVYNIFPDSFASGVKRISIQDRAIDYHGQPVRGKLGGTLWGIADNVDYLEELGVNCVYLNPIFVAGEYHKYDLLDYFHVDPCFGGDEALHHLVRVLHARGIRILIDGVFNHCGWHFFAFEDVVEKGEASSYRDWFYGLKFPVVCPDDPEDYPEYECFAYERMMPKLDTANPAVREYFCEVGRYWVKNFHIDGWRLDVASEVDDGFWRAFRKAVKEIDPDVLLIGEVWESAGHWLQGDMFDSTMNYDFRKHCNLFFAEQSIDASDFAGRITDMLMRYRMQMTPAQMNLLDSHDVSRFLSLCGGDMRRYRLAILFMMTFVGMPTVFYGDELGVQGLSEEEYRCPMPWDNENSTLCAFFKEAIAMRKKLEPLRCGDFRVVSAERGSGLIIYAREYCNRRVTICINRGDKAVDLDEEYGKLHWSEGLDHRKLYDHGFAVFVDGQC</sequence>
<proteinExistence type="inferred from homology"/>
<accession>A0A1E3UMJ4</accession>
<evidence type="ECO:0000256" key="1">
    <source>
        <dbReference type="ARBA" id="ARBA00008061"/>
    </source>
</evidence>
<comment type="similarity">
    <text evidence="1">Belongs to the glycosyl hydrolase 13 family.</text>
</comment>
<organism evidence="5 6">
    <name type="scientific">Eisenbergiella tayi</name>
    <dbReference type="NCBI Taxonomy" id="1432052"/>
    <lineage>
        <taxon>Bacteria</taxon>
        <taxon>Bacillati</taxon>
        <taxon>Bacillota</taxon>
        <taxon>Clostridia</taxon>
        <taxon>Lachnospirales</taxon>
        <taxon>Lachnospiraceae</taxon>
        <taxon>Eisenbergiella</taxon>
    </lineage>
</organism>
<gene>
    <name evidence="5" type="ORF">BEI59_05990</name>
</gene>
<dbReference type="GO" id="GO:0004553">
    <property type="term" value="F:hydrolase activity, hydrolyzing O-glycosyl compounds"/>
    <property type="evidence" value="ECO:0007669"/>
    <property type="project" value="InterPro"/>
</dbReference>
<dbReference type="EMBL" id="MEHA01000003">
    <property type="protein sequence ID" value="ODR54270.1"/>
    <property type="molecule type" value="Genomic_DNA"/>
</dbReference>
<evidence type="ECO:0000259" key="4">
    <source>
        <dbReference type="SMART" id="SM00642"/>
    </source>
</evidence>
<dbReference type="Gene3D" id="2.60.40.10">
    <property type="entry name" value="Immunoglobulins"/>
    <property type="match status" value="1"/>
</dbReference>
<dbReference type="SUPFAM" id="SSF51445">
    <property type="entry name" value="(Trans)glycosidases"/>
    <property type="match status" value="1"/>
</dbReference>
<keyword evidence="2" id="KW-0378">Hydrolase</keyword>
<dbReference type="Pfam" id="PF00128">
    <property type="entry name" value="Alpha-amylase"/>
    <property type="match status" value="1"/>
</dbReference>
<dbReference type="Pfam" id="PF02903">
    <property type="entry name" value="Alpha-amylase_N"/>
    <property type="match status" value="1"/>
</dbReference>
<dbReference type="PANTHER" id="PTHR10357:SF210">
    <property type="entry name" value="MALTODEXTRIN GLUCOSIDASE"/>
    <property type="match status" value="1"/>
</dbReference>
<evidence type="ECO:0000313" key="5">
    <source>
        <dbReference type="EMBL" id="ODR54270.1"/>
    </source>
</evidence>
<dbReference type="AlphaFoldDB" id="A0A1E3UMJ4"/>
<dbReference type="PANTHER" id="PTHR10357">
    <property type="entry name" value="ALPHA-AMYLASE FAMILY MEMBER"/>
    <property type="match status" value="1"/>
</dbReference>
<dbReference type="SMART" id="SM00642">
    <property type="entry name" value="Aamy"/>
    <property type="match status" value="1"/>
</dbReference>
<dbReference type="InterPro" id="IPR017853">
    <property type="entry name" value="GH"/>
</dbReference>
<dbReference type="Gene3D" id="3.90.400.10">
    <property type="entry name" value="Oligo-1,6-glucosidase, Domain 2"/>
    <property type="match status" value="1"/>
</dbReference>
<dbReference type="InterPro" id="IPR013783">
    <property type="entry name" value="Ig-like_fold"/>
</dbReference>
<feature type="domain" description="Glycosyl hydrolase family 13 catalytic" evidence="4">
    <location>
        <begin position="80"/>
        <end position="439"/>
    </location>
</feature>
<dbReference type="InterPro" id="IPR045857">
    <property type="entry name" value="O16G_dom_2"/>
</dbReference>
<dbReference type="SUPFAM" id="SSF81296">
    <property type="entry name" value="E set domains"/>
    <property type="match status" value="1"/>
</dbReference>
<dbReference type="GO" id="GO:0005975">
    <property type="term" value="P:carbohydrate metabolic process"/>
    <property type="evidence" value="ECO:0007669"/>
    <property type="project" value="InterPro"/>
</dbReference>
<dbReference type="InterPro" id="IPR004185">
    <property type="entry name" value="Glyco_hydro_13_lg-like_dom"/>
</dbReference>
<name>A0A1E3UMJ4_9FIRM</name>
<keyword evidence="3" id="KW-0326">Glycosidase</keyword>
<dbReference type="CDD" id="cd02857">
    <property type="entry name" value="E_set_CDase_PDE_N"/>
    <property type="match status" value="1"/>
</dbReference>
<dbReference type="InterPro" id="IPR014756">
    <property type="entry name" value="Ig_E-set"/>
</dbReference>
<reference evidence="5 6" key="1">
    <citation type="submission" date="2016-08" db="EMBL/GenBank/DDBJ databases">
        <authorList>
            <person name="Seilhamer J.J."/>
        </authorList>
    </citation>
    <scope>NUCLEOTIDE SEQUENCE [LARGE SCALE GENOMIC DNA]</scope>
    <source>
        <strain evidence="5 6">NML150140-1</strain>
    </source>
</reference>
<dbReference type="InterPro" id="IPR006047">
    <property type="entry name" value="GH13_cat_dom"/>
</dbReference>
<evidence type="ECO:0000256" key="2">
    <source>
        <dbReference type="ARBA" id="ARBA00022801"/>
    </source>
</evidence>
<dbReference type="Gene3D" id="3.20.20.80">
    <property type="entry name" value="Glycosidases"/>
    <property type="match status" value="1"/>
</dbReference>